<keyword evidence="2" id="KW-1185">Reference proteome</keyword>
<evidence type="ECO:0000313" key="2">
    <source>
        <dbReference type="Proteomes" id="UP000823388"/>
    </source>
</evidence>
<dbReference type="Proteomes" id="UP000823388">
    <property type="component" value="Chromosome 3N"/>
</dbReference>
<organism evidence="1 2">
    <name type="scientific">Panicum virgatum</name>
    <name type="common">Blackwell switchgrass</name>
    <dbReference type="NCBI Taxonomy" id="38727"/>
    <lineage>
        <taxon>Eukaryota</taxon>
        <taxon>Viridiplantae</taxon>
        <taxon>Streptophyta</taxon>
        <taxon>Embryophyta</taxon>
        <taxon>Tracheophyta</taxon>
        <taxon>Spermatophyta</taxon>
        <taxon>Magnoliopsida</taxon>
        <taxon>Liliopsida</taxon>
        <taxon>Poales</taxon>
        <taxon>Poaceae</taxon>
        <taxon>PACMAD clade</taxon>
        <taxon>Panicoideae</taxon>
        <taxon>Panicodae</taxon>
        <taxon>Paniceae</taxon>
        <taxon>Panicinae</taxon>
        <taxon>Panicum</taxon>
        <taxon>Panicum sect. Hiantes</taxon>
    </lineage>
</organism>
<dbReference type="AlphaFoldDB" id="A0A8T0U5G1"/>
<evidence type="ECO:0000313" key="1">
    <source>
        <dbReference type="EMBL" id="KAG2617248.1"/>
    </source>
</evidence>
<name>A0A8T0U5G1_PANVG</name>
<reference evidence="1" key="1">
    <citation type="submission" date="2020-05" db="EMBL/GenBank/DDBJ databases">
        <title>WGS assembly of Panicum virgatum.</title>
        <authorList>
            <person name="Lovell J.T."/>
            <person name="Jenkins J."/>
            <person name="Shu S."/>
            <person name="Juenger T.E."/>
            <person name="Schmutz J."/>
        </authorList>
    </citation>
    <scope>NUCLEOTIDE SEQUENCE</scope>
    <source>
        <strain evidence="1">AP13</strain>
    </source>
</reference>
<sequence length="133" mass="14656">MASFSSHAQALCCHRAAMAGKSCAGTTARAVHGFLPESEEDAEDEARVRSARRLLPLGYAAAPILSAADLAMERVLEVEEGRRRRSAGVRRVRGRHASDWEEMKRIMSGANLSIPLTCKINRKEKEKKSPNRP</sequence>
<accession>A0A8T0U5G1</accession>
<proteinExistence type="predicted"/>
<protein>
    <submittedName>
        <fullName evidence="1">Uncharacterized protein</fullName>
    </submittedName>
</protein>
<gene>
    <name evidence="1" type="ORF">PVAP13_3NG179422</name>
</gene>
<comment type="caution">
    <text evidence="1">The sequence shown here is derived from an EMBL/GenBank/DDBJ whole genome shotgun (WGS) entry which is preliminary data.</text>
</comment>
<dbReference type="EMBL" id="CM029042">
    <property type="protein sequence ID" value="KAG2617248.1"/>
    <property type="molecule type" value="Genomic_DNA"/>
</dbReference>